<name>A0ABQ9HVQ6_9NEOP</name>
<proteinExistence type="predicted"/>
<dbReference type="PROSITE" id="PS50994">
    <property type="entry name" value="INTEGRASE"/>
    <property type="match status" value="1"/>
</dbReference>
<evidence type="ECO:0000313" key="2">
    <source>
        <dbReference type="EMBL" id="KAJ8888468.1"/>
    </source>
</evidence>
<dbReference type="PANTHER" id="PTHR37984">
    <property type="entry name" value="PROTEIN CBG26694"/>
    <property type="match status" value="1"/>
</dbReference>
<comment type="caution">
    <text evidence="2">The sequence shown here is derived from an EMBL/GenBank/DDBJ whole genome shotgun (WGS) entry which is preliminary data.</text>
</comment>
<dbReference type="EMBL" id="JARBHB010000003">
    <property type="protein sequence ID" value="KAJ8888468.1"/>
    <property type="molecule type" value="Genomic_DNA"/>
</dbReference>
<dbReference type="InterPro" id="IPR050951">
    <property type="entry name" value="Retrovirus_Pol_polyprotein"/>
</dbReference>
<reference evidence="2 3" key="1">
    <citation type="submission" date="2023-02" db="EMBL/GenBank/DDBJ databases">
        <title>LHISI_Scaffold_Assembly.</title>
        <authorList>
            <person name="Stuart O.P."/>
            <person name="Cleave R."/>
            <person name="Magrath M.J.L."/>
            <person name="Mikheyev A.S."/>
        </authorList>
    </citation>
    <scope>NUCLEOTIDE SEQUENCE [LARGE SCALE GENOMIC DNA]</scope>
    <source>
        <strain evidence="2">Daus_M_001</strain>
        <tissue evidence="2">Leg muscle</tissue>
    </source>
</reference>
<organism evidence="2 3">
    <name type="scientific">Dryococelus australis</name>
    <dbReference type="NCBI Taxonomy" id="614101"/>
    <lineage>
        <taxon>Eukaryota</taxon>
        <taxon>Metazoa</taxon>
        <taxon>Ecdysozoa</taxon>
        <taxon>Arthropoda</taxon>
        <taxon>Hexapoda</taxon>
        <taxon>Insecta</taxon>
        <taxon>Pterygota</taxon>
        <taxon>Neoptera</taxon>
        <taxon>Polyneoptera</taxon>
        <taxon>Phasmatodea</taxon>
        <taxon>Verophasmatodea</taxon>
        <taxon>Anareolatae</taxon>
        <taxon>Phasmatidae</taxon>
        <taxon>Eurycanthinae</taxon>
        <taxon>Dryococelus</taxon>
    </lineage>
</organism>
<protein>
    <recommendedName>
        <fullName evidence="1">Integrase catalytic domain-containing protein</fullName>
    </recommendedName>
</protein>
<dbReference type="InterPro" id="IPR012337">
    <property type="entry name" value="RNaseH-like_sf"/>
</dbReference>
<keyword evidence="3" id="KW-1185">Reference proteome</keyword>
<evidence type="ECO:0000313" key="3">
    <source>
        <dbReference type="Proteomes" id="UP001159363"/>
    </source>
</evidence>
<dbReference type="InterPro" id="IPR001584">
    <property type="entry name" value="Integrase_cat-core"/>
</dbReference>
<gene>
    <name evidence="2" type="ORF">PR048_007958</name>
</gene>
<dbReference type="Gene3D" id="3.30.420.10">
    <property type="entry name" value="Ribonuclease H-like superfamily/Ribonuclease H"/>
    <property type="match status" value="1"/>
</dbReference>
<sequence length="179" mass="19857">MLPVVLVCGVGSAWLRLHMDFASPVQGQVFLIIVDSYSKWLEVAPVKWADSSSVIRVLRSLFDTHGLPGTLVSDNASAFSYTLIQEFVKNNGIQLVKVAPYHPSSNGQAECMVQTMKCSLKKMCSGDLSRQLTRPLLAQHDTQSAFTSSNPAELLRICLDRIHPDFSEEMKDKQEKPCS</sequence>
<evidence type="ECO:0000259" key="1">
    <source>
        <dbReference type="PROSITE" id="PS50994"/>
    </source>
</evidence>
<dbReference type="InterPro" id="IPR036397">
    <property type="entry name" value="RNaseH_sf"/>
</dbReference>
<feature type="domain" description="Integrase catalytic" evidence="1">
    <location>
        <begin position="1"/>
        <end position="123"/>
    </location>
</feature>
<dbReference type="Proteomes" id="UP001159363">
    <property type="component" value="Chromosome 3"/>
</dbReference>
<dbReference type="Pfam" id="PF00665">
    <property type="entry name" value="rve"/>
    <property type="match status" value="1"/>
</dbReference>
<accession>A0ABQ9HVQ6</accession>
<dbReference type="PANTHER" id="PTHR37984:SF12">
    <property type="entry name" value="RIBONUCLEASE H"/>
    <property type="match status" value="1"/>
</dbReference>
<dbReference type="SUPFAM" id="SSF53098">
    <property type="entry name" value="Ribonuclease H-like"/>
    <property type="match status" value="1"/>
</dbReference>